<feature type="region of interest" description="Disordered" evidence="1">
    <location>
        <begin position="125"/>
        <end position="230"/>
    </location>
</feature>
<name>A0ABW9P671_9LACO</name>
<evidence type="ECO:0000256" key="1">
    <source>
        <dbReference type="SAM" id="MobiDB-lite"/>
    </source>
</evidence>
<feature type="compositionally biased region" description="Basic residues" evidence="1">
    <location>
        <begin position="125"/>
        <end position="135"/>
    </location>
</feature>
<protein>
    <submittedName>
        <fullName evidence="2">DUF1027 domain-containing protein</fullName>
    </submittedName>
</protein>
<gene>
    <name evidence="2" type="ORF">FHL03_04610</name>
</gene>
<sequence>MQEKTKEKAENTAEPKETKQADVVMLEEDLFMINGNKYRLIENHDNGFDREKIEERYNTVLDKYDYIVGDWGYDQLRFKGFFMDKRFESNLDNKISHLEDYLIEYCNFGCAYFILERVDKLPLTKPKHHSAHAKGNRPNNHTNSSHHNERNKNNAHKTHHVNSKQTTHGPNHKSNAKRTPNKKKPQIRKNKLAVQNNHHSSAKPAKKRTNTNSGTRTFKIRKLDKRENND</sequence>
<accession>A0ABW9P671</accession>
<organism evidence="2 3">
    <name type="scientific">Companilactobacillus mishanensis</name>
    <dbReference type="NCBI Taxonomy" id="2486008"/>
    <lineage>
        <taxon>Bacteria</taxon>
        <taxon>Bacillati</taxon>
        <taxon>Bacillota</taxon>
        <taxon>Bacilli</taxon>
        <taxon>Lactobacillales</taxon>
        <taxon>Lactobacillaceae</taxon>
        <taxon>Companilactobacillus</taxon>
    </lineage>
</organism>
<feature type="compositionally biased region" description="Basic residues" evidence="1">
    <location>
        <begin position="153"/>
        <end position="162"/>
    </location>
</feature>
<feature type="compositionally biased region" description="Basic residues" evidence="1">
    <location>
        <begin position="170"/>
        <end position="191"/>
    </location>
</feature>
<feature type="compositionally biased region" description="Basic residues" evidence="1">
    <location>
        <begin position="200"/>
        <end position="209"/>
    </location>
</feature>
<dbReference type="InterPro" id="IPR009370">
    <property type="entry name" value="YutD-like"/>
</dbReference>
<dbReference type="Pfam" id="PF06265">
    <property type="entry name" value="YutD-like"/>
    <property type="match status" value="1"/>
</dbReference>
<dbReference type="InterPro" id="IPR038141">
    <property type="entry name" value="YutD-like_sf"/>
</dbReference>
<dbReference type="PIRSF" id="PIRSF012565">
    <property type="entry name" value="DUF1027"/>
    <property type="match status" value="1"/>
</dbReference>
<comment type="caution">
    <text evidence="2">The sequence shown here is derived from an EMBL/GenBank/DDBJ whole genome shotgun (WGS) entry which is preliminary data.</text>
</comment>
<dbReference type="Proteomes" id="UP000436655">
    <property type="component" value="Unassembled WGS sequence"/>
</dbReference>
<dbReference type="RefSeq" id="WP_125704954.1">
    <property type="nucleotide sequence ID" value="NZ_JBHTOO010000028.1"/>
</dbReference>
<evidence type="ECO:0000313" key="3">
    <source>
        <dbReference type="Proteomes" id="UP000436655"/>
    </source>
</evidence>
<reference evidence="2 3" key="1">
    <citation type="journal article" date="2019" name="Syst. Appl. Microbiol.">
        <title>Polyphasic characterization of two novel Lactobacillus spp. isolated from blown salami packages: Description of Lactobacillus halodurans sp. nov. and Lactobacillus salsicarnum sp. nov.</title>
        <authorList>
            <person name="Schuster J.A."/>
            <person name="Klingl A."/>
            <person name="Vogel R.F."/>
            <person name="Ehrmann M.A."/>
        </authorList>
    </citation>
    <scope>NUCLEOTIDE SEQUENCE [LARGE SCALE GENOMIC DNA]</scope>
    <source>
        <strain evidence="2 3">TMW 1.2098</strain>
    </source>
</reference>
<dbReference type="Gene3D" id="3.50.4.20">
    <property type="match status" value="1"/>
</dbReference>
<keyword evidence="3" id="KW-1185">Reference proteome</keyword>
<proteinExistence type="predicted"/>
<evidence type="ECO:0000313" key="2">
    <source>
        <dbReference type="EMBL" id="MQS44763.1"/>
    </source>
</evidence>
<dbReference type="EMBL" id="VDFN01000003">
    <property type="protein sequence ID" value="MQS44763.1"/>
    <property type="molecule type" value="Genomic_DNA"/>
</dbReference>